<name>A0A9D5UB06_9CELL</name>
<dbReference type="AlphaFoldDB" id="A0A9D5UB06"/>
<accession>A0A9D5UB06</accession>
<comment type="caution">
    <text evidence="2">The sequence shown here is derived from an EMBL/GenBank/DDBJ whole genome shotgun (WGS) entry which is preliminary data.</text>
</comment>
<dbReference type="RefSeq" id="WP_193720485.1">
    <property type="nucleotide sequence ID" value="NZ_JACSPN010000017.1"/>
</dbReference>
<dbReference type="PROSITE" id="PS51674">
    <property type="entry name" value="4FE4S_WBL"/>
    <property type="match status" value="1"/>
</dbReference>
<gene>
    <name evidence="2" type="ORF">H9623_13055</name>
</gene>
<proteinExistence type="predicted"/>
<evidence type="ECO:0000313" key="3">
    <source>
        <dbReference type="Proteomes" id="UP000822993"/>
    </source>
</evidence>
<dbReference type="Proteomes" id="UP000822993">
    <property type="component" value="Unassembled WGS sequence"/>
</dbReference>
<feature type="domain" description="4Fe-4S Wbl-type" evidence="1">
    <location>
        <begin position="30"/>
        <end position="95"/>
    </location>
</feature>
<dbReference type="InterPro" id="IPR034768">
    <property type="entry name" value="4FE4S_WBL"/>
</dbReference>
<dbReference type="Pfam" id="PF02467">
    <property type="entry name" value="Whib"/>
    <property type="match status" value="1"/>
</dbReference>
<keyword evidence="3" id="KW-1185">Reference proteome</keyword>
<dbReference type="EMBL" id="JACSPN010000017">
    <property type="protein sequence ID" value="MBE7701225.1"/>
    <property type="molecule type" value="Genomic_DNA"/>
</dbReference>
<evidence type="ECO:0000313" key="2">
    <source>
        <dbReference type="EMBL" id="MBE7701225.1"/>
    </source>
</evidence>
<evidence type="ECO:0000259" key="1">
    <source>
        <dbReference type="PROSITE" id="PS51674"/>
    </source>
</evidence>
<reference evidence="2 3" key="1">
    <citation type="submission" date="2020-08" db="EMBL/GenBank/DDBJ databases">
        <title>A Genomic Blueprint of the Chicken Gut Microbiome.</title>
        <authorList>
            <person name="Gilroy R."/>
            <person name="Ravi A."/>
            <person name="Getino M."/>
            <person name="Pursley I."/>
            <person name="Horton D.L."/>
            <person name="Alikhan N.-F."/>
            <person name="Baker D."/>
            <person name="Gharbi K."/>
            <person name="Hall N."/>
            <person name="Watson M."/>
            <person name="Adriaenssens E.M."/>
            <person name="Foster-Nyarko E."/>
            <person name="Jarju S."/>
            <person name="Secka A."/>
            <person name="Antonio M."/>
            <person name="Oren A."/>
            <person name="Chaudhuri R."/>
            <person name="La Ragione R.M."/>
            <person name="Hildebrand F."/>
            <person name="Pallen M.J."/>
        </authorList>
    </citation>
    <scope>NUCLEOTIDE SEQUENCE [LARGE SCALE GENOMIC DNA]</scope>
    <source>
        <strain evidence="2 3">Sa1BUA8</strain>
    </source>
</reference>
<organism evidence="2 3">
    <name type="scientific">Oerskovia douganii</name>
    <dbReference type="NCBI Taxonomy" id="2762210"/>
    <lineage>
        <taxon>Bacteria</taxon>
        <taxon>Bacillati</taxon>
        <taxon>Actinomycetota</taxon>
        <taxon>Actinomycetes</taxon>
        <taxon>Micrococcales</taxon>
        <taxon>Cellulomonadaceae</taxon>
        <taxon>Oerskovia</taxon>
    </lineage>
</organism>
<protein>
    <submittedName>
        <fullName evidence="2">WhiB family transcriptional regulator</fullName>
    </submittedName>
</protein>
<sequence length="124" mass="13442">MTTITPPPRPAHPFFTALNYKPAAWEEQALCRRFPNESDAWTSGKGGGDDAIEICKTRCPVRQACLDAALREEDMGNLARIATIRGGLRPEERGVLIRALRAARAKVAEENAARAAAQAEEVAA</sequence>